<gene>
    <name evidence="1" type="ORF">BALAC2494_02049</name>
</gene>
<name>A0A806FPR3_BIFAN</name>
<evidence type="ECO:0000313" key="1">
    <source>
        <dbReference type="EMBL" id="AEK30646.1"/>
    </source>
</evidence>
<sequence>MPVVGDLLFGHGVLLSVVVRVLFGVCVEVGLPVAYGACVLDAAGS</sequence>
<dbReference type="KEGG" id="bnm:BALAC2494_02049"/>
<protein>
    <submittedName>
        <fullName evidence="1">Uncharacterized protein</fullName>
    </submittedName>
</protein>
<reference evidence="1 2" key="1">
    <citation type="journal article" date="2011" name="J. Bacteriol.">
        <title>Genome Sequence of the Probiotic Strain Bifidobacterium animalis subsp. lactis CNCM I-2494.</title>
        <authorList>
            <person name="Chervaux C."/>
            <person name="Grimaldi C."/>
            <person name="Bolotin A."/>
            <person name="Quinquis B."/>
            <person name="Legrain-Raspaud S."/>
            <person name="van Hylckama Vlieg J.E."/>
            <person name="Denariaz G."/>
            <person name="Smokvina T."/>
        </authorList>
    </citation>
    <scope>NUCLEOTIDE SEQUENCE [LARGE SCALE GENOMIC DNA]</scope>
    <source>
        <strain evidence="1 2">CNCM I-2494</strain>
    </source>
</reference>
<dbReference type="AlphaFoldDB" id="A0A806FPR3"/>
<evidence type="ECO:0000313" key="2">
    <source>
        <dbReference type="Proteomes" id="UP000008394"/>
    </source>
</evidence>
<dbReference type="EMBL" id="CP002915">
    <property type="protein sequence ID" value="AEK30646.1"/>
    <property type="molecule type" value="Genomic_DNA"/>
</dbReference>
<proteinExistence type="predicted"/>
<organism evidence="1 2">
    <name type="scientific">Bifidobacterium animalis subsp. lactis CNCM I-2494</name>
    <dbReference type="NCBI Taxonomy" id="1042403"/>
    <lineage>
        <taxon>Bacteria</taxon>
        <taxon>Bacillati</taxon>
        <taxon>Actinomycetota</taxon>
        <taxon>Actinomycetes</taxon>
        <taxon>Bifidobacteriales</taxon>
        <taxon>Bifidobacteriaceae</taxon>
        <taxon>Bifidobacterium</taxon>
    </lineage>
</organism>
<dbReference type="Proteomes" id="UP000008394">
    <property type="component" value="Chromosome"/>
</dbReference>
<accession>A0A806FPR3</accession>